<proteinExistence type="predicted"/>
<dbReference type="EMBL" id="JACEIK010003072">
    <property type="protein sequence ID" value="MCD9640165.1"/>
    <property type="molecule type" value="Genomic_DNA"/>
</dbReference>
<reference evidence="2 3" key="1">
    <citation type="journal article" date="2021" name="BMC Genomics">
        <title>Datura genome reveals duplications of psychoactive alkaloid biosynthetic genes and high mutation rate following tissue culture.</title>
        <authorList>
            <person name="Rajewski A."/>
            <person name="Carter-House D."/>
            <person name="Stajich J."/>
            <person name="Litt A."/>
        </authorList>
    </citation>
    <scope>NUCLEOTIDE SEQUENCE [LARGE SCALE GENOMIC DNA]</scope>
    <source>
        <strain evidence="2">AR-01</strain>
    </source>
</reference>
<sequence>MTQISSHIATRIGASAPRDDGKEGTGQKSPTTTKKKIVGSRDKGSSNGGSKNRGIRIEVRMEEQAFKDPNYVVQTEEAWIEGSRTKGVRAEKAIQVEDEKNDE</sequence>
<protein>
    <submittedName>
        <fullName evidence="2">Uncharacterized protein</fullName>
    </submittedName>
</protein>
<evidence type="ECO:0000313" key="3">
    <source>
        <dbReference type="Proteomes" id="UP000823775"/>
    </source>
</evidence>
<keyword evidence="3" id="KW-1185">Reference proteome</keyword>
<comment type="caution">
    <text evidence="2">The sequence shown here is derived from an EMBL/GenBank/DDBJ whole genome shotgun (WGS) entry which is preliminary data.</text>
</comment>
<evidence type="ECO:0000313" key="2">
    <source>
        <dbReference type="EMBL" id="MCD9640165.1"/>
    </source>
</evidence>
<accession>A0ABS8V1A0</accession>
<feature type="region of interest" description="Disordered" evidence="1">
    <location>
        <begin position="1"/>
        <end position="56"/>
    </location>
</feature>
<name>A0ABS8V1A0_DATST</name>
<gene>
    <name evidence="2" type="ORF">HAX54_025309</name>
</gene>
<dbReference type="Proteomes" id="UP000823775">
    <property type="component" value="Unassembled WGS sequence"/>
</dbReference>
<evidence type="ECO:0000256" key="1">
    <source>
        <dbReference type="SAM" id="MobiDB-lite"/>
    </source>
</evidence>
<organism evidence="2 3">
    <name type="scientific">Datura stramonium</name>
    <name type="common">Jimsonweed</name>
    <name type="synonym">Common thornapple</name>
    <dbReference type="NCBI Taxonomy" id="4076"/>
    <lineage>
        <taxon>Eukaryota</taxon>
        <taxon>Viridiplantae</taxon>
        <taxon>Streptophyta</taxon>
        <taxon>Embryophyta</taxon>
        <taxon>Tracheophyta</taxon>
        <taxon>Spermatophyta</taxon>
        <taxon>Magnoliopsida</taxon>
        <taxon>eudicotyledons</taxon>
        <taxon>Gunneridae</taxon>
        <taxon>Pentapetalae</taxon>
        <taxon>asterids</taxon>
        <taxon>lamiids</taxon>
        <taxon>Solanales</taxon>
        <taxon>Solanaceae</taxon>
        <taxon>Solanoideae</taxon>
        <taxon>Datureae</taxon>
        <taxon>Datura</taxon>
    </lineage>
</organism>